<dbReference type="EMBL" id="LGTK01000042">
    <property type="protein sequence ID" value="KPH73614.1"/>
    <property type="molecule type" value="Genomic_DNA"/>
</dbReference>
<dbReference type="RefSeq" id="WP_060668753.1">
    <property type="nucleotide sequence ID" value="NZ_JAHHXM010000008.1"/>
</dbReference>
<keyword evidence="1" id="KW-1133">Transmembrane helix</keyword>
<dbReference type="Proteomes" id="UP000037854">
    <property type="component" value="Unassembled WGS sequence"/>
</dbReference>
<sequence>MKINKTTIVFHTVFSGIIALFVSTFFASGTIAENYTDDTFVAPFFFFVLAIWLVGVLFLFLFPRKFHTSINIMWLSIPLGIVIAFPIEALL</sequence>
<comment type="caution">
    <text evidence="2">The sequence shown here is derived from an EMBL/GenBank/DDBJ whole genome shotgun (WGS) entry which is preliminary data.</text>
</comment>
<organism evidence="2 3">
    <name type="scientific">Oceanobacillus caeni</name>
    <dbReference type="NCBI Taxonomy" id="405946"/>
    <lineage>
        <taxon>Bacteria</taxon>
        <taxon>Bacillati</taxon>
        <taxon>Bacillota</taxon>
        <taxon>Bacilli</taxon>
        <taxon>Bacillales</taxon>
        <taxon>Bacillaceae</taxon>
        <taxon>Oceanobacillus</taxon>
    </lineage>
</organism>
<feature type="transmembrane region" description="Helical" evidence="1">
    <location>
        <begin position="40"/>
        <end position="62"/>
    </location>
</feature>
<name>A0ABR5MIC4_9BACI</name>
<reference evidence="2 3" key="1">
    <citation type="submission" date="2015-07" db="EMBL/GenBank/DDBJ databases">
        <title>High-quality draft genome sequence of Oceanobacillus caeni HM6, a bacillus isolated from a human feces.</title>
        <authorList>
            <person name="Kumar J."/>
            <person name="Verma M.K."/>
            <person name="Pandey R."/>
            <person name="Bhambi M."/>
            <person name="Chauhan N."/>
        </authorList>
    </citation>
    <scope>NUCLEOTIDE SEQUENCE [LARGE SCALE GENOMIC DNA]</scope>
    <source>
        <strain evidence="2 3">HM6</strain>
    </source>
</reference>
<evidence type="ECO:0000256" key="1">
    <source>
        <dbReference type="SAM" id="Phobius"/>
    </source>
</evidence>
<gene>
    <name evidence="2" type="ORF">AFL42_11890</name>
</gene>
<feature type="transmembrane region" description="Helical" evidence="1">
    <location>
        <begin position="7"/>
        <end position="28"/>
    </location>
</feature>
<evidence type="ECO:0000313" key="2">
    <source>
        <dbReference type="EMBL" id="KPH73614.1"/>
    </source>
</evidence>
<proteinExistence type="predicted"/>
<protein>
    <submittedName>
        <fullName evidence="2">Uncharacterized protein</fullName>
    </submittedName>
</protein>
<keyword evidence="1" id="KW-0812">Transmembrane</keyword>
<evidence type="ECO:0000313" key="3">
    <source>
        <dbReference type="Proteomes" id="UP000037854"/>
    </source>
</evidence>
<keyword evidence="1" id="KW-0472">Membrane</keyword>
<accession>A0ABR5MIC4</accession>
<feature type="transmembrane region" description="Helical" evidence="1">
    <location>
        <begin position="69"/>
        <end position="87"/>
    </location>
</feature>
<keyword evidence="3" id="KW-1185">Reference proteome</keyword>